<dbReference type="GO" id="GO:0016491">
    <property type="term" value="F:oxidoreductase activity"/>
    <property type="evidence" value="ECO:0007669"/>
    <property type="project" value="UniProtKB-KW"/>
</dbReference>
<keyword evidence="2" id="KW-0479">Metal-binding</keyword>
<protein>
    <submittedName>
        <fullName evidence="7">(2Fe-2S)-binding protein</fullName>
    </submittedName>
</protein>
<keyword evidence="8" id="KW-1185">Reference proteome</keyword>
<evidence type="ECO:0000313" key="7">
    <source>
        <dbReference type="EMBL" id="PQA87626.1"/>
    </source>
</evidence>
<sequence length="422" mass="48432">MLSREENELLVRVGPGTPMGELMRRFWLPALLESELPERDGKPVRVRLLGENLVAFRDTEGRIGLLDEHCPHRRASLALAVNEECGLRCLYHGWKFDVNGQCVDTPTEPEGSGLAKRMRVTSYPVHVAGGMVWTYMGPAEEKPVFPEFPWLSMEEGHAEPFKLMEDCNYAQAVEGTVDSAHAGVLHRSSPWTHEAKYPHEKDLRPKLEVEMTNYGLRYCAVRSLNEEMSHARVTQVVLPFWTFIPPDGGNAPEFRRERRLVNAFVPRDDYSTWHIQWFFDEKYKIDREHRNEEGGHWHDENFRKLVNKDNWYKQDRDMMKTENLSGIVGVVTQDHAVSETQGPILDRTKEHLGRSDMAVVAWRRAVMRAAAALQEGEKPKAATAHIDWSQVTAETFTFPKTSEWKKELPLPNEFRADISSAA</sequence>
<proteinExistence type="predicted"/>
<name>A0A2S7K576_9PROT</name>
<dbReference type="Gene3D" id="2.102.10.10">
    <property type="entry name" value="Rieske [2Fe-2S] iron-sulphur domain"/>
    <property type="match status" value="1"/>
</dbReference>
<dbReference type="PROSITE" id="PS00570">
    <property type="entry name" value="RING_HYDROXYL_ALPHA"/>
    <property type="match status" value="1"/>
</dbReference>
<evidence type="ECO:0000256" key="5">
    <source>
        <dbReference type="ARBA" id="ARBA00023014"/>
    </source>
</evidence>
<dbReference type="PROSITE" id="PS51296">
    <property type="entry name" value="RIESKE"/>
    <property type="match status" value="1"/>
</dbReference>
<evidence type="ECO:0000313" key="8">
    <source>
        <dbReference type="Proteomes" id="UP000239504"/>
    </source>
</evidence>
<feature type="domain" description="Rieske" evidence="6">
    <location>
        <begin position="27"/>
        <end position="134"/>
    </location>
</feature>
<dbReference type="Pfam" id="PF00355">
    <property type="entry name" value="Rieske"/>
    <property type="match status" value="1"/>
</dbReference>
<dbReference type="CDD" id="cd08878">
    <property type="entry name" value="RHO_alpha_C_DMO-like"/>
    <property type="match status" value="1"/>
</dbReference>
<organism evidence="7 8">
    <name type="scientific">Hyphococcus luteus</name>
    <dbReference type="NCBI Taxonomy" id="2058213"/>
    <lineage>
        <taxon>Bacteria</taxon>
        <taxon>Pseudomonadati</taxon>
        <taxon>Pseudomonadota</taxon>
        <taxon>Alphaproteobacteria</taxon>
        <taxon>Parvularculales</taxon>
        <taxon>Parvularculaceae</taxon>
        <taxon>Hyphococcus</taxon>
    </lineage>
</organism>
<dbReference type="InterPro" id="IPR017941">
    <property type="entry name" value="Rieske_2Fe-2S"/>
</dbReference>
<dbReference type="InterPro" id="IPR045623">
    <property type="entry name" value="LigXa_C"/>
</dbReference>
<evidence type="ECO:0000256" key="2">
    <source>
        <dbReference type="ARBA" id="ARBA00022723"/>
    </source>
</evidence>
<dbReference type="SUPFAM" id="SSF55961">
    <property type="entry name" value="Bet v1-like"/>
    <property type="match status" value="1"/>
</dbReference>
<dbReference type="GO" id="GO:0005506">
    <property type="term" value="F:iron ion binding"/>
    <property type="evidence" value="ECO:0007669"/>
    <property type="project" value="InterPro"/>
</dbReference>
<comment type="caution">
    <text evidence="7">The sequence shown here is derived from an EMBL/GenBank/DDBJ whole genome shotgun (WGS) entry which is preliminary data.</text>
</comment>
<reference evidence="7 8" key="1">
    <citation type="submission" date="2017-12" db="EMBL/GenBank/DDBJ databases">
        <authorList>
            <person name="Hurst M.R.H."/>
        </authorList>
    </citation>
    <scope>NUCLEOTIDE SEQUENCE [LARGE SCALE GENOMIC DNA]</scope>
    <source>
        <strain evidence="7 8">SY-3-19</strain>
    </source>
</reference>
<dbReference type="Pfam" id="PF19301">
    <property type="entry name" value="LigXa_C"/>
    <property type="match status" value="1"/>
</dbReference>
<dbReference type="PANTHER" id="PTHR21266:SF59">
    <property type="entry name" value="BLR4922 PROTEIN"/>
    <property type="match status" value="1"/>
</dbReference>
<keyword evidence="5" id="KW-0411">Iron-sulfur</keyword>
<evidence type="ECO:0000259" key="6">
    <source>
        <dbReference type="PROSITE" id="PS51296"/>
    </source>
</evidence>
<keyword evidence="4" id="KW-0408">Iron</keyword>
<evidence type="ECO:0000256" key="1">
    <source>
        <dbReference type="ARBA" id="ARBA00022714"/>
    </source>
</evidence>
<gene>
    <name evidence="7" type="ORF">CW354_11155</name>
</gene>
<dbReference type="GO" id="GO:0051537">
    <property type="term" value="F:2 iron, 2 sulfur cluster binding"/>
    <property type="evidence" value="ECO:0007669"/>
    <property type="project" value="UniProtKB-KW"/>
</dbReference>
<dbReference type="PANTHER" id="PTHR21266">
    <property type="entry name" value="IRON-SULFUR DOMAIN CONTAINING PROTEIN"/>
    <property type="match status" value="1"/>
</dbReference>
<dbReference type="OrthoDB" id="9800776at2"/>
<evidence type="ECO:0000256" key="4">
    <source>
        <dbReference type="ARBA" id="ARBA00023004"/>
    </source>
</evidence>
<dbReference type="EMBL" id="PJCH01000006">
    <property type="protein sequence ID" value="PQA87626.1"/>
    <property type="molecule type" value="Genomic_DNA"/>
</dbReference>
<evidence type="ECO:0000256" key="3">
    <source>
        <dbReference type="ARBA" id="ARBA00023002"/>
    </source>
</evidence>
<dbReference type="CDD" id="cd03479">
    <property type="entry name" value="Rieske_RO_Alpha_PhDO_like"/>
    <property type="match status" value="1"/>
</dbReference>
<dbReference type="Proteomes" id="UP000239504">
    <property type="component" value="Unassembled WGS sequence"/>
</dbReference>
<dbReference type="Gene3D" id="3.90.380.10">
    <property type="entry name" value="Naphthalene 1,2-dioxygenase Alpha Subunit, Chain A, domain 1"/>
    <property type="match status" value="1"/>
</dbReference>
<dbReference type="SUPFAM" id="SSF50022">
    <property type="entry name" value="ISP domain"/>
    <property type="match status" value="1"/>
</dbReference>
<keyword evidence="1" id="KW-0001">2Fe-2S</keyword>
<accession>A0A2S7K576</accession>
<dbReference type="RefSeq" id="WP_104830164.1">
    <property type="nucleotide sequence ID" value="NZ_PJCH01000006.1"/>
</dbReference>
<dbReference type="InterPro" id="IPR050584">
    <property type="entry name" value="Cholesterol_7-desaturase"/>
</dbReference>
<dbReference type="AlphaFoldDB" id="A0A2S7K576"/>
<keyword evidence="3" id="KW-0560">Oxidoreductase</keyword>
<dbReference type="InterPro" id="IPR015881">
    <property type="entry name" value="ARHD_Rieske_2Fe_2S"/>
</dbReference>
<dbReference type="InterPro" id="IPR036922">
    <property type="entry name" value="Rieske_2Fe-2S_sf"/>
</dbReference>